<evidence type="ECO:0000256" key="6">
    <source>
        <dbReference type="SAM" id="MobiDB-lite"/>
    </source>
</evidence>
<reference evidence="8 9" key="1">
    <citation type="journal article" date="2021" name="Elife">
        <title>Chloroplast acquisition without the gene transfer in kleptoplastic sea slugs, Plakobranchus ocellatus.</title>
        <authorList>
            <person name="Maeda T."/>
            <person name="Takahashi S."/>
            <person name="Yoshida T."/>
            <person name="Shimamura S."/>
            <person name="Takaki Y."/>
            <person name="Nagai Y."/>
            <person name="Toyoda A."/>
            <person name="Suzuki Y."/>
            <person name="Arimoto A."/>
            <person name="Ishii H."/>
            <person name="Satoh N."/>
            <person name="Nishiyama T."/>
            <person name="Hasebe M."/>
            <person name="Maruyama T."/>
            <person name="Minagawa J."/>
            <person name="Obokata J."/>
            <person name="Shigenobu S."/>
        </authorList>
    </citation>
    <scope>NUCLEOTIDE SEQUENCE [LARGE SCALE GENOMIC DNA]</scope>
</reference>
<keyword evidence="3 7" id="KW-0812">Transmembrane</keyword>
<feature type="transmembrane region" description="Helical" evidence="7">
    <location>
        <begin position="405"/>
        <end position="430"/>
    </location>
</feature>
<dbReference type="InterPro" id="IPR011701">
    <property type="entry name" value="MFS"/>
</dbReference>
<dbReference type="InterPro" id="IPR052983">
    <property type="entry name" value="MFS_Riboflavin_Transporter"/>
</dbReference>
<feature type="region of interest" description="Disordered" evidence="6">
    <location>
        <begin position="201"/>
        <end position="234"/>
    </location>
</feature>
<dbReference type="InterPro" id="IPR036259">
    <property type="entry name" value="MFS_trans_sf"/>
</dbReference>
<feature type="transmembrane region" description="Helical" evidence="7">
    <location>
        <begin position="121"/>
        <end position="143"/>
    </location>
</feature>
<feature type="transmembrane region" description="Helical" evidence="7">
    <location>
        <begin position="36"/>
        <end position="56"/>
    </location>
</feature>
<dbReference type="Gene3D" id="1.20.1250.20">
    <property type="entry name" value="MFS general substrate transporter like domains"/>
    <property type="match status" value="2"/>
</dbReference>
<dbReference type="Proteomes" id="UP000735302">
    <property type="component" value="Unassembled WGS sequence"/>
</dbReference>
<dbReference type="GO" id="GO:0022857">
    <property type="term" value="F:transmembrane transporter activity"/>
    <property type="evidence" value="ECO:0007669"/>
    <property type="project" value="InterPro"/>
</dbReference>
<evidence type="ECO:0000256" key="7">
    <source>
        <dbReference type="SAM" id="Phobius"/>
    </source>
</evidence>
<accession>A0AAV4DI06</accession>
<dbReference type="PANTHER" id="PTHR43385:SF1">
    <property type="entry name" value="RIBOFLAVIN TRANSPORTER RIBJ"/>
    <property type="match status" value="1"/>
</dbReference>
<dbReference type="AlphaFoldDB" id="A0AAV4DI06"/>
<comment type="subcellular location">
    <subcellularLocation>
        <location evidence="1">Membrane</location>
        <topology evidence="1">Multi-pass membrane protein</topology>
    </subcellularLocation>
</comment>
<keyword evidence="5 7" id="KW-0472">Membrane</keyword>
<dbReference type="Pfam" id="PF07690">
    <property type="entry name" value="MFS_1"/>
    <property type="match status" value="1"/>
</dbReference>
<feature type="transmembrane region" description="Helical" evidence="7">
    <location>
        <begin position="381"/>
        <end position="399"/>
    </location>
</feature>
<evidence type="ECO:0000256" key="5">
    <source>
        <dbReference type="ARBA" id="ARBA00023136"/>
    </source>
</evidence>
<dbReference type="EMBL" id="BLXT01007928">
    <property type="protein sequence ID" value="GFO43902.1"/>
    <property type="molecule type" value="Genomic_DNA"/>
</dbReference>
<comment type="caution">
    <text evidence="8">The sequence shown here is derived from an EMBL/GenBank/DDBJ whole genome shotgun (WGS) entry which is preliminary data.</text>
</comment>
<keyword evidence="4 7" id="KW-1133">Transmembrane helix</keyword>
<dbReference type="PANTHER" id="PTHR43385">
    <property type="entry name" value="RIBOFLAVIN TRANSPORTER RIBJ"/>
    <property type="match status" value="1"/>
</dbReference>
<feature type="transmembrane region" description="Helical" evidence="7">
    <location>
        <begin position="87"/>
        <end position="109"/>
    </location>
</feature>
<feature type="transmembrane region" description="Helical" evidence="7">
    <location>
        <begin position="312"/>
        <end position="329"/>
    </location>
</feature>
<feature type="compositionally biased region" description="Polar residues" evidence="6">
    <location>
        <begin position="211"/>
        <end position="228"/>
    </location>
</feature>
<dbReference type="SUPFAM" id="SSF103473">
    <property type="entry name" value="MFS general substrate transporter"/>
    <property type="match status" value="1"/>
</dbReference>
<protein>
    <submittedName>
        <fullName evidence="8">Oxalate:formate antiporter-like isoform x1</fullName>
    </submittedName>
</protein>
<proteinExistence type="predicted"/>
<evidence type="ECO:0000313" key="8">
    <source>
        <dbReference type="EMBL" id="GFO43902.1"/>
    </source>
</evidence>
<evidence type="ECO:0000313" key="9">
    <source>
        <dbReference type="Proteomes" id="UP000735302"/>
    </source>
</evidence>
<name>A0AAV4DI06_9GAST</name>
<feature type="transmembrane region" description="Helical" evidence="7">
    <location>
        <begin position="442"/>
        <end position="460"/>
    </location>
</feature>
<evidence type="ECO:0000256" key="1">
    <source>
        <dbReference type="ARBA" id="ARBA00004141"/>
    </source>
</evidence>
<sequence>MAPLSFLWVYGNLSAYMDSYFRFSCYPKCADCDTQWILALYVAGGCPGSLLTKILVKRWGLKWSGIFAMVTCGAAMFVSVWTLQQSVAWTVVLYGVFFGQAVGVNLSVNYQIVGGWAPNKLALFMATVTGTPAMLSVIQNQLITAYVNPKNLKANAYVGPRTYFSQPEILNRVPMAVMLYAAMTFGLQLVGYFLITNPPQPSSAEPMSRNPIASSRKNDGTVTASRPTKASDILSPYNGIREETNGHKVKTYGSNNVNNETSNVLKNYKSVTSAIKLDDNSTRDFAEPEMATASLTEDEPKSCKPSETVKTPVFYALVLFGTSILYGLVYKSNYYKQFALLYINDDKYLTLIGTLIPIVSTASRILFGTCLDKDLMSIKDAVILSLSLHTVLCSLWYFAPQVNAIVYLVLILCLAGTQSMYYLIIPTAAFRIFGAEHFSTNFGLLLILNILIGILTPVVATPVLGILGWFWLFTSVSILNLFTLIVVIFTDFDIFSSDKGKC</sequence>
<keyword evidence="2" id="KW-0813">Transport</keyword>
<evidence type="ECO:0000256" key="4">
    <source>
        <dbReference type="ARBA" id="ARBA00022989"/>
    </source>
</evidence>
<evidence type="ECO:0000256" key="2">
    <source>
        <dbReference type="ARBA" id="ARBA00022448"/>
    </source>
</evidence>
<gene>
    <name evidence="8" type="ORF">PoB_007040700</name>
</gene>
<feature type="transmembrane region" description="Helical" evidence="7">
    <location>
        <begin position="466"/>
        <end position="489"/>
    </location>
</feature>
<dbReference type="GO" id="GO:0016020">
    <property type="term" value="C:membrane"/>
    <property type="evidence" value="ECO:0007669"/>
    <property type="project" value="UniProtKB-SubCell"/>
</dbReference>
<feature type="transmembrane region" description="Helical" evidence="7">
    <location>
        <begin position="349"/>
        <end position="369"/>
    </location>
</feature>
<organism evidence="8 9">
    <name type="scientific">Plakobranchus ocellatus</name>
    <dbReference type="NCBI Taxonomy" id="259542"/>
    <lineage>
        <taxon>Eukaryota</taxon>
        <taxon>Metazoa</taxon>
        <taxon>Spiralia</taxon>
        <taxon>Lophotrochozoa</taxon>
        <taxon>Mollusca</taxon>
        <taxon>Gastropoda</taxon>
        <taxon>Heterobranchia</taxon>
        <taxon>Euthyneura</taxon>
        <taxon>Panpulmonata</taxon>
        <taxon>Sacoglossa</taxon>
        <taxon>Placobranchoidea</taxon>
        <taxon>Plakobranchidae</taxon>
        <taxon>Plakobranchus</taxon>
    </lineage>
</organism>
<keyword evidence="9" id="KW-1185">Reference proteome</keyword>
<feature type="transmembrane region" description="Helical" evidence="7">
    <location>
        <begin position="63"/>
        <end position="81"/>
    </location>
</feature>
<evidence type="ECO:0000256" key="3">
    <source>
        <dbReference type="ARBA" id="ARBA00022692"/>
    </source>
</evidence>
<feature type="transmembrane region" description="Helical" evidence="7">
    <location>
        <begin position="173"/>
        <end position="195"/>
    </location>
</feature>